<proteinExistence type="predicted"/>
<reference evidence="3" key="1">
    <citation type="submission" date="2020-11" db="EMBL/GenBank/DDBJ databases">
        <authorList>
            <consortium name="DOE Joint Genome Institute"/>
            <person name="Ahrendt S."/>
            <person name="Riley R."/>
            <person name="Andreopoulos W."/>
            <person name="Labutti K."/>
            <person name="Pangilinan J."/>
            <person name="Ruiz-Duenas F.J."/>
            <person name="Barrasa J.M."/>
            <person name="Sanchez-Garcia M."/>
            <person name="Camarero S."/>
            <person name="Miyauchi S."/>
            <person name="Serrano A."/>
            <person name="Linde D."/>
            <person name="Babiker R."/>
            <person name="Drula E."/>
            <person name="Ayuso-Fernandez I."/>
            <person name="Pacheco R."/>
            <person name="Padilla G."/>
            <person name="Ferreira P."/>
            <person name="Barriuso J."/>
            <person name="Kellner H."/>
            <person name="Castanera R."/>
            <person name="Alfaro M."/>
            <person name="Ramirez L."/>
            <person name="Pisabarro A.G."/>
            <person name="Kuo A."/>
            <person name="Tritt A."/>
            <person name="Lipzen A."/>
            <person name="He G."/>
            <person name="Yan M."/>
            <person name="Ng V."/>
            <person name="Cullen D."/>
            <person name="Martin F."/>
            <person name="Rosso M.-N."/>
            <person name="Henrissat B."/>
            <person name="Hibbett D."/>
            <person name="Martinez A.T."/>
            <person name="Grigoriev I.V."/>
        </authorList>
    </citation>
    <scope>NUCLEOTIDE SEQUENCE</scope>
    <source>
        <strain evidence="3">CBS 247.69</strain>
    </source>
</reference>
<gene>
    <name evidence="3" type="ORF">BDZ94DRAFT_1313746</name>
</gene>
<evidence type="ECO:0000313" key="4">
    <source>
        <dbReference type="Proteomes" id="UP000807353"/>
    </source>
</evidence>
<dbReference type="AlphaFoldDB" id="A0A9P5XYF9"/>
<dbReference type="EMBL" id="MU150354">
    <property type="protein sequence ID" value="KAF9457936.1"/>
    <property type="molecule type" value="Genomic_DNA"/>
</dbReference>
<keyword evidence="2" id="KW-0812">Transmembrane</keyword>
<organism evidence="3 4">
    <name type="scientific">Collybia nuda</name>
    <dbReference type="NCBI Taxonomy" id="64659"/>
    <lineage>
        <taxon>Eukaryota</taxon>
        <taxon>Fungi</taxon>
        <taxon>Dikarya</taxon>
        <taxon>Basidiomycota</taxon>
        <taxon>Agaricomycotina</taxon>
        <taxon>Agaricomycetes</taxon>
        <taxon>Agaricomycetidae</taxon>
        <taxon>Agaricales</taxon>
        <taxon>Tricholomatineae</taxon>
        <taxon>Clitocybaceae</taxon>
        <taxon>Collybia</taxon>
    </lineage>
</organism>
<accession>A0A9P5XYF9</accession>
<keyword evidence="4" id="KW-1185">Reference proteome</keyword>
<evidence type="ECO:0000313" key="3">
    <source>
        <dbReference type="EMBL" id="KAF9457936.1"/>
    </source>
</evidence>
<dbReference type="Proteomes" id="UP000807353">
    <property type="component" value="Unassembled WGS sequence"/>
</dbReference>
<evidence type="ECO:0000256" key="2">
    <source>
        <dbReference type="SAM" id="Phobius"/>
    </source>
</evidence>
<protein>
    <submittedName>
        <fullName evidence="3">Uncharacterized protein</fullName>
    </submittedName>
</protein>
<keyword evidence="2" id="KW-0472">Membrane</keyword>
<keyword evidence="2" id="KW-1133">Transmembrane helix</keyword>
<sequence>MASPTLTIPTFTLSSTDEPSGTAYVWSAPVTDREKFLSIIFGFSLLGILAIATISAFVYHFLIKPRKLRAAQRAAAANEDIERQNRIRKTGCPVPSCQGLPYWMSDSVIDVSSPPLTRMPPGRERSKKEKRPRIHNPESFR</sequence>
<evidence type="ECO:0000256" key="1">
    <source>
        <dbReference type="SAM" id="MobiDB-lite"/>
    </source>
</evidence>
<feature type="transmembrane region" description="Helical" evidence="2">
    <location>
        <begin position="36"/>
        <end position="63"/>
    </location>
</feature>
<feature type="region of interest" description="Disordered" evidence="1">
    <location>
        <begin position="112"/>
        <end position="141"/>
    </location>
</feature>
<comment type="caution">
    <text evidence="3">The sequence shown here is derived from an EMBL/GenBank/DDBJ whole genome shotgun (WGS) entry which is preliminary data.</text>
</comment>
<name>A0A9P5XYF9_9AGAR</name>